<sequence>MSSPTAAPLLQLADILKIELQDDQHCVGTAASYIRRCQNRIRRRNRRHARELLDQGNLFLAQIRGQAQTPAQTPSAASLHPILEQLAPLLLCSRQHRSQAENLVTDWKEKLDHHLTSASTMSDQFHSGPAMPLAPASASAPAAGPHPRFPPALGIAPFGIVDFAQHHPLPMMAANIPATGLATTAASTRSYPAYSHQTTTYNTLQQQALSHQAMLHPANVTNRPLPRPSNLASQVLPPPPQPQQLIPAGYHTFQTLHRQHQAQLQQDLDTMNNLANPPAAMRPAPMHGACPDDKENVLIGPRPVEGDCGICLLPYFDESMRESDHEGEEDDEEGDWEWFEGQDLAPQDYNHALLIWCKACGVNYHRACLEQWLDTFDRLEPTCPTCRKYWA</sequence>
<dbReference type="PANTHER" id="PTHR21540">
    <property type="entry name" value="RING FINGER AND SWIM DOMAIN-CONTAINING PROTEIN 2"/>
    <property type="match status" value="1"/>
</dbReference>
<feature type="compositionally biased region" description="Low complexity" evidence="1">
    <location>
        <begin position="127"/>
        <end position="145"/>
    </location>
</feature>
<evidence type="ECO:0008006" key="4">
    <source>
        <dbReference type="Google" id="ProtNLM"/>
    </source>
</evidence>
<feature type="region of interest" description="Disordered" evidence="1">
    <location>
        <begin position="119"/>
        <end position="145"/>
    </location>
</feature>
<dbReference type="Gene3D" id="3.30.40.10">
    <property type="entry name" value="Zinc/RING finger domain, C3HC4 (zinc finger)"/>
    <property type="match status" value="1"/>
</dbReference>
<keyword evidence="3" id="KW-1185">Reference proteome</keyword>
<dbReference type="VEuPathDB" id="FungiDB:BO71DRAFT_356015"/>
<dbReference type="AlphaFoldDB" id="A0A319D6L5"/>
<dbReference type="EMBL" id="KZ825900">
    <property type="protein sequence ID" value="PYH93075.1"/>
    <property type="molecule type" value="Genomic_DNA"/>
</dbReference>
<dbReference type="Proteomes" id="UP000247810">
    <property type="component" value="Unassembled WGS sequence"/>
</dbReference>
<dbReference type="SUPFAM" id="SSF57850">
    <property type="entry name" value="RING/U-box"/>
    <property type="match status" value="1"/>
</dbReference>
<name>A0A319D6L5_9EURO</name>
<dbReference type="STRING" id="1448320.A0A319D6L5"/>
<gene>
    <name evidence="2" type="ORF">BO71DRAFT_356015</name>
</gene>
<evidence type="ECO:0000313" key="3">
    <source>
        <dbReference type="Proteomes" id="UP000247810"/>
    </source>
</evidence>
<dbReference type="InterPro" id="IPR039903">
    <property type="entry name" value="Zswim2"/>
</dbReference>
<dbReference type="OrthoDB" id="8062037at2759"/>
<evidence type="ECO:0000256" key="1">
    <source>
        <dbReference type="SAM" id="MobiDB-lite"/>
    </source>
</evidence>
<evidence type="ECO:0000313" key="2">
    <source>
        <dbReference type="EMBL" id="PYH93075.1"/>
    </source>
</evidence>
<proteinExistence type="predicted"/>
<dbReference type="PANTHER" id="PTHR21540:SF0">
    <property type="entry name" value="PHD FAMILY PROTEIN"/>
    <property type="match status" value="1"/>
</dbReference>
<protein>
    <recommendedName>
        <fullName evidence="4">RING-type domain-containing protein</fullName>
    </recommendedName>
</protein>
<reference evidence="2 3" key="1">
    <citation type="submission" date="2018-02" db="EMBL/GenBank/DDBJ databases">
        <title>The genomes of Aspergillus section Nigri reveals drivers in fungal speciation.</title>
        <authorList>
            <consortium name="DOE Joint Genome Institute"/>
            <person name="Vesth T.C."/>
            <person name="Nybo J."/>
            <person name="Theobald S."/>
            <person name="Brandl J."/>
            <person name="Frisvad J.C."/>
            <person name="Nielsen K.F."/>
            <person name="Lyhne E.K."/>
            <person name="Kogle M.E."/>
            <person name="Kuo A."/>
            <person name="Riley R."/>
            <person name="Clum A."/>
            <person name="Nolan M."/>
            <person name="Lipzen A."/>
            <person name="Salamov A."/>
            <person name="Henrissat B."/>
            <person name="Wiebenga A."/>
            <person name="De vries R.P."/>
            <person name="Grigoriev I.V."/>
            <person name="Mortensen U.H."/>
            <person name="Andersen M.R."/>
            <person name="Baker S.E."/>
        </authorList>
    </citation>
    <scope>NUCLEOTIDE SEQUENCE [LARGE SCALE GENOMIC DNA]</scope>
    <source>
        <strain evidence="2 3">CBS 707.79</strain>
    </source>
</reference>
<organism evidence="2 3">
    <name type="scientific">Aspergillus ellipticus CBS 707.79</name>
    <dbReference type="NCBI Taxonomy" id="1448320"/>
    <lineage>
        <taxon>Eukaryota</taxon>
        <taxon>Fungi</taxon>
        <taxon>Dikarya</taxon>
        <taxon>Ascomycota</taxon>
        <taxon>Pezizomycotina</taxon>
        <taxon>Eurotiomycetes</taxon>
        <taxon>Eurotiomycetidae</taxon>
        <taxon>Eurotiales</taxon>
        <taxon>Aspergillaceae</taxon>
        <taxon>Aspergillus</taxon>
        <taxon>Aspergillus subgen. Circumdati</taxon>
    </lineage>
</organism>
<dbReference type="GO" id="GO:0061630">
    <property type="term" value="F:ubiquitin protein ligase activity"/>
    <property type="evidence" value="ECO:0007669"/>
    <property type="project" value="InterPro"/>
</dbReference>
<accession>A0A319D6L5</accession>
<dbReference type="InterPro" id="IPR013083">
    <property type="entry name" value="Znf_RING/FYVE/PHD"/>
</dbReference>